<evidence type="ECO:0000256" key="1">
    <source>
        <dbReference type="ARBA" id="ARBA00004123"/>
    </source>
</evidence>
<sequence length="136" mass="15965">MSREGRHNLQNGSFRETVPSTKEQAEIGVFMDAGLTSRAIARQIGRSHRCINRYLQNPHSYRSAPVSRRPRVLLSQNHRRNARMELNSMWAVNQIRSKTSLTFSRATIWRFIRPNQKIKRQAMQKAPHLTEFHKQD</sequence>
<dbReference type="AlphaFoldDB" id="W2T1F3"/>
<dbReference type="GO" id="GO:0005634">
    <property type="term" value="C:nucleus"/>
    <property type="evidence" value="ECO:0007669"/>
    <property type="project" value="UniProtKB-SubCell"/>
</dbReference>
<evidence type="ECO:0000313" key="4">
    <source>
        <dbReference type="EMBL" id="ETN75738.1"/>
    </source>
</evidence>
<comment type="subcellular location">
    <subcellularLocation>
        <location evidence="1">Nucleus</location>
    </subcellularLocation>
</comment>
<keyword evidence="5" id="KW-1185">Reference proteome</keyword>
<dbReference type="SUPFAM" id="SSF46689">
    <property type="entry name" value="Homeodomain-like"/>
    <property type="match status" value="1"/>
</dbReference>
<evidence type="ECO:0000256" key="2">
    <source>
        <dbReference type="SAM" id="MobiDB-lite"/>
    </source>
</evidence>
<gene>
    <name evidence="4" type="ORF">NECAME_12168</name>
</gene>
<protein>
    <recommendedName>
        <fullName evidence="3">Tc3 transposase DNA binding domain-containing protein</fullName>
    </recommendedName>
</protein>
<feature type="compositionally biased region" description="Polar residues" evidence="2">
    <location>
        <begin position="8"/>
        <end position="20"/>
    </location>
</feature>
<dbReference type="STRING" id="51031.W2T1F3"/>
<dbReference type="OMA" id="AQEMGRC"/>
<proteinExistence type="predicted"/>
<evidence type="ECO:0000313" key="5">
    <source>
        <dbReference type="Proteomes" id="UP000053676"/>
    </source>
</evidence>
<accession>W2T1F3</accession>
<dbReference type="InterPro" id="IPR025898">
    <property type="entry name" value="Tc3_transposase_DNA-bd_dom"/>
</dbReference>
<dbReference type="InterPro" id="IPR009057">
    <property type="entry name" value="Homeodomain-like_sf"/>
</dbReference>
<dbReference type="Pfam" id="PF11427">
    <property type="entry name" value="HTH_Tnp_Tc3_1"/>
    <property type="match status" value="1"/>
</dbReference>
<dbReference type="EMBL" id="KI660277">
    <property type="protein sequence ID" value="ETN75738.1"/>
    <property type="molecule type" value="Genomic_DNA"/>
</dbReference>
<dbReference type="Gene3D" id="1.10.10.10">
    <property type="entry name" value="Winged helix-like DNA-binding domain superfamily/Winged helix DNA-binding domain"/>
    <property type="match status" value="1"/>
</dbReference>
<evidence type="ECO:0000259" key="3">
    <source>
        <dbReference type="Pfam" id="PF11427"/>
    </source>
</evidence>
<dbReference type="Proteomes" id="UP000053676">
    <property type="component" value="Unassembled WGS sequence"/>
</dbReference>
<dbReference type="GO" id="GO:0003677">
    <property type="term" value="F:DNA binding"/>
    <property type="evidence" value="ECO:0007669"/>
    <property type="project" value="InterPro"/>
</dbReference>
<dbReference type="OrthoDB" id="5823189at2759"/>
<dbReference type="Gene3D" id="1.10.10.60">
    <property type="entry name" value="Homeodomain-like"/>
    <property type="match status" value="1"/>
</dbReference>
<organism evidence="4 5">
    <name type="scientific">Necator americanus</name>
    <name type="common">Human hookworm</name>
    <dbReference type="NCBI Taxonomy" id="51031"/>
    <lineage>
        <taxon>Eukaryota</taxon>
        <taxon>Metazoa</taxon>
        <taxon>Ecdysozoa</taxon>
        <taxon>Nematoda</taxon>
        <taxon>Chromadorea</taxon>
        <taxon>Rhabditida</taxon>
        <taxon>Rhabditina</taxon>
        <taxon>Rhabditomorpha</taxon>
        <taxon>Strongyloidea</taxon>
        <taxon>Ancylostomatidae</taxon>
        <taxon>Bunostominae</taxon>
        <taxon>Necator</taxon>
    </lineage>
</organism>
<name>W2T1F3_NECAM</name>
<feature type="region of interest" description="Disordered" evidence="2">
    <location>
        <begin position="1"/>
        <end position="20"/>
    </location>
</feature>
<dbReference type="KEGG" id="nai:NECAME_12168"/>
<feature type="domain" description="Tc3 transposase DNA binding" evidence="3">
    <location>
        <begin position="20"/>
        <end position="61"/>
    </location>
</feature>
<dbReference type="InterPro" id="IPR036388">
    <property type="entry name" value="WH-like_DNA-bd_sf"/>
</dbReference>
<reference evidence="5" key="1">
    <citation type="journal article" date="2014" name="Nat. Genet.">
        <title>Genome of the human hookworm Necator americanus.</title>
        <authorList>
            <person name="Tang Y.T."/>
            <person name="Gao X."/>
            <person name="Rosa B.A."/>
            <person name="Abubucker S."/>
            <person name="Hallsworth-Pepin K."/>
            <person name="Martin J."/>
            <person name="Tyagi R."/>
            <person name="Heizer E."/>
            <person name="Zhang X."/>
            <person name="Bhonagiri-Palsikar V."/>
            <person name="Minx P."/>
            <person name="Warren W.C."/>
            <person name="Wang Q."/>
            <person name="Zhan B."/>
            <person name="Hotez P.J."/>
            <person name="Sternberg P.W."/>
            <person name="Dougall A."/>
            <person name="Gaze S.T."/>
            <person name="Mulvenna J."/>
            <person name="Sotillo J."/>
            <person name="Ranganathan S."/>
            <person name="Rabelo E.M."/>
            <person name="Wilson R.K."/>
            <person name="Felgner P.L."/>
            <person name="Bethony J."/>
            <person name="Hawdon J.M."/>
            <person name="Gasser R.B."/>
            <person name="Loukas A."/>
            <person name="Mitreva M."/>
        </authorList>
    </citation>
    <scope>NUCLEOTIDE SEQUENCE [LARGE SCALE GENOMIC DNA]</scope>
</reference>